<protein>
    <submittedName>
        <fullName evidence="4">MBL fold metallo-hydrolase</fullName>
    </submittedName>
</protein>
<feature type="domain" description="Metallo-beta-lactamase" evidence="3">
    <location>
        <begin position="47"/>
        <end position="239"/>
    </location>
</feature>
<gene>
    <name evidence="4" type="ORF">NE579_05395</name>
</gene>
<sequence length="347" mass="36572">MKRLLTLLLGLLLALSLAGCGTSRPQASASAGPAGGTLEVHFIDVGQADAALLLCGGETMLIDGGNVDDSDLIVSYLSGQGVERLDYVVCTHAHEDHVGGLAGALAAYPAGMVYSPVVQYDSRAFGNFDKYAEQQGLELTVPAPGDAWTLGEAAVTVLGPRKEYEQTNNTSIVLRVDFGETSFLFTGDMERDAEADLLDAGADLKADVLKVGHHGSSTSTSYPFLREVLPEYAVISCGTGNSYGHPHDETMSRLRDADVTVYRTDLQGHVVCTSDGTSLTFTTQKNQDADTNPGEAEGAGTYIGNKNSQVFHRPDCTGLPAGQNQVVFDSRAEAVAAGYTPCGRCKP</sequence>
<dbReference type="InterPro" id="IPR035451">
    <property type="entry name" value="Ada-like_dom_sf"/>
</dbReference>
<reference evidence="4" key="1">
    <citation type="submission" date="2022-06" db="EMBL/GenBank/DDBJ databases">
        <title>Isolation of gut microbiota from human fecal samples.</title>
        <authorList>
            <person name="Pamer E.G."/>
            <person name="Barat B."/>
            <person name="Waligurski E."/>
            <person name="Medina S."/>
            <person name="Paddock L."/>
            <person name="Mostad J."/>
        </authorList>
    </citation>
    <scope>NUCLEOTIDE SEQUENCE</scope>
    <source>
        <strain evidence="4">DFI.9.91</strain>
    </source>
</reference>
<comment type="caution">
    <text evidence="4">The sequence shown here is derived from an EMBL/GenBank/DDBJ whole genome shotgun (WGS) entry which is preliminary data.</text>
</comment>
<dbReference type="Gene3D" id="3.40.10.10">
    <property type="entry name" value="DNA Methylphosphotriester Repair Domain"/>
    <property type="match status" value="1"/>
</dbReference>
<dbReference type="InterPro" id="IPR001279">
    <property type="entry name" value="Metallo-B-lactamas"/>
</dbReference>
<dbReference type="Pfam" id="PF00753">
    <property type="entry name" value="Lactamase_B"/>
    <property type="match status" value="1"/>
</dbReference>
<dbReference type="GO" id="GO:0008168">
    <property type="term" value="F:methyltransferase activity"/>
    <property type="evidence" value="ECO:0007669"/>
    <property type="project" value="InterPro"/>
</dbReference>
<keyword evidence="2" id="KW-0732">Signal</keyword>
<dbReference type="Proteomes" id="UP001204562">
    <property type="component" value="Unassembled WGS sequence"/>
</dbReference>
<dbReference type="GO" id="GO:0006355">
    <property type="term" value="P:regulation of DNA-templated transcription"/>
    <property type="evidence" value="ECO:0007669"/>
    <property type="project" value="InterPro"/>
</dbReference>
<dbReference type="PANTHER" id="PTHR30619">
    <property type="entry name" value="DNA INTERNALIZATION/COMPETENCE PROTEIN COMEC/REC2"/>
    <property type="match status" value="1"/>
</dbReference>
<dbReference type="PANTHER" id="PTHR30619:SF7">
    <property type="entry name" value="BETA-LACTAMASE DOMAIN PROTEIN"/>
    <property type="match status" value="1"/>
</dbReference>
<dbReference type="GO" id="GO:0003677">
    <property type="term" value="F:DNA binding"/>
    <property type="evidence" value="ECO:0007669"/>
    <property type="project" value="InterPro"/>
</dbReference>
<dbReference type="SUPFAM" id="SSF57884">
    <property type="entry name" value="Ada DNA repair protein, N-terminal domain (N-Ada 10)"/>
    <property type="match status" value="1"/>
</dbReference>
<accession>A0AAW5JM62</accession>
<keyword evidence="1" id="KW-0010">Activator</keyword>
<evidence type="ECO:0000313" key="5">
    <source>
        <dbReference type="Proteomes" id="UP001204562"/>
    </source>
</evidence>
<dbReference type="InterPro" id="IPR036866">
    <property type="entry name" value="RibonucZ/Hydroxyglut_hydro"/>
</dbReference>
<name>A0AAW5JM62_9FIRM</name>
<evidence type="ECO:0000256" key="1">
    <source>
        <dbReference type="ARBA" id="ARBA00023159"/>
    </source>
</evidence>
<feature type="chain" id="PRO_5043476196" evidence="2">
    <location>
        <begin position="19"/>
        <end position="347"/>
    </location>
</feature>
<organism evidence="4 5">
    <name type="scientific">Intestinimonas massiliensis</name>
    <name type="common">ex Afouda et al. 2020</name>
    <dbReference type="NCBI Taxonomy" id="1673721"/>
    <lineage>
        <taxon>Bacteria</taxon>
        <taxon>Bacillati</taxon>
        <taxon>Bacillota</taxon>
        <taxon>Clostridia</taxon>
        <taxon>Eubacteriales</taxon>
        <taxon>Intestinimonas</taxon>
    </lineage>
</organism>
<proteinExistence type="predicted"/>
<dbReference type="Pfam" id="PF02805">
    <property type="entry name" value="Ada_Zn_binding"/>
    <property type="match status" value="1"/>
</dbReference>
<dbReference type="PROSITE" id="PS51257">
    <property type="entry name" value="PROKAR_LIPOPROTEIN"/>
    <property type="match status" value="1"/>
</dbReference>
<evidence type="ECO:0000259" key="3">
    <source>
        <dbReference type="SMART" id="SM00849"/>
    </source>
</evidence>
<dbReference type="Gene3D" id="3.60.15.10">
    <property type="entry name" value="Ribonuclease Z/Hydroxyacylglutathione hydrolase-like"/>
    <property type="match status" value="1"/>
</dbReference>
<feature type="signal peptide" evidence="2">
    <location>
        <begin position="1"/>
        <end position="18"/>
    </location>
</feature>
<dbReference type="AlphaFoldDB" id="A0AAW5JM62"/>
<dbReference type="InterPro" id="IPR035681">
    <property type="entry name" value="ComA-like_MBL"/>
</dbReference>
<dbReference type="SMART" id="SM00849">
    <property type="entry name" value="Lactamase_B"/>
    <property type="match status" value="1"/>
</dbReference>
<dbReference type="RefSeq" id="WP_256303502.1">
    <property type="nucleotide sequence ID" value="NZ_JANFYS010000008.1"/>
</dbReference>
<evidence type="ECO:0000313" key="4">
    <source>
        <dbReference type="EMBL" id="MCQ4769897.1"/>
    </source>
</evidence>
<dbReference type="EMBL" id="JANFYS010000008">
    <property type="protein sequence ID" value="MCQ4769897.1"/>
    <property type="molecule type" value="Genomic_DNA"/>
</dbReference>
<dbReference type="InterPro" id="IPR052159">
    <property type="entry name" value="Competence_DNA_uptake"/>
</dbReference>
<evidence type="ECO:0000256" key="2">
    <source>
        <dbReference type="SAM" id="SignalP"/>
    </source>
</evidence>
<dbReference type="GO" id="GO:0006281">
    <property type="term" value="P:DNA repair"/>
    <property type="evidence" value="ECO:0007669"/>
    <property type="project" value="InterPro"/>
</dbReference>
<dbReference type="InterPro" id="IPR004026">
    <property type="entry name" value="Ada_DNA_repair_Zn-bd"/>
</dbReference>
<dbReference type="GO" id="GO:0008270">
    <property type="term" value="F:zinc ion binding"/>
    <property type="evidence" value="ECO:0007669"/>
    <property type="project" value="InterPro"/>
</dbReference>
<dbReference type="CDD" id="cd07731">
    <property type="entry name" value="ComA-like_MBL-fold"/>
    <property type="match status" value="1"/>
</dbReference>
<dbReference type="SUPFAM" id="SSF56281">
    <property type="entry name" value="Metallo-hydrolase/oxidoreductase"/>
    <property type="match status" value="1"/>
</dbReference>